<gene>
    <name evidence="1" type="ORF">EV379_1997</name>
</gene>
<dbReference type="Proteomes" id="UP000291483">
    <property type="component" value="Unassembled WGS sequence"/>
</dbReference>
<accession>A0A4Q8ANN9</accession>
<reference evidence="1 2" key="1">
    <citation type="submission" date="2019-02" db="EMBL/GenBank/DDBJ databases">
        <title>Sequencing the genomes of 1000 actinobacteria strains.</title>
        <authorList>
            <person name="Klenk H.-P."/>
        </authorList>
    </citation>
    <scope>NUCLEOTIDE SEQUENCE [LARGE SCALE GENOMIC DNA]</scope>
    <source>
        <strain evidence="1 2">DSM 18319</strain>
    </source>
</reference>
<dbReference type="EMBL" id="SHLC01000001">
    <property type="protein sequence ID" value="RZU65663.1"/>
    <property type="molecule type" value="Genomic_DNA"/>
</dbReference>
<proteinExistence type="predicted"/>
<name>A0A4Q8ANN9_9MICO</name>
<evidence type="ECO:0000313" key="2">
    <source>
        <dbReference type="Proteomes" id="UP000291483"/>
    </source>
</evidence>
<protein>
    <submittedName>
        <fullName evidence="1">Uncharacterized protein</fullName>
    </submittedName>
</protein>
<organism evidence="1 2">
    <name type="scientific">Microterricola gilva</name>
    <dbReference type="NCBI Taxonomy" id="393267"/>
    <lineage>
        <taxon>Bacteria</taxon>
        <taxon>Bacillati</taxon>
        <taxon>Actinomycetota</taxon>
        <taxon>Actinomycetes</taxon>
        <taxon>Micrococcales</taxon>
        <taxon>Microbacteriaceae</taxon>
        <taxon>Microterricola</taxon>
    </lineage>
</organism>
<keyword evidence="2" id="KW-1185">Reference proteome</keyword>
<comment type="caution">
    <text evidence="1">The sequence shown here is derived from an EMBL/GenBank/DDBJ whole genome shotgun (WGS) entry which is preliminary data.</text>
</comment>
<evidence type="ECO:0000313" key="1">
    <source>
        <dbReference type="EMBL" id="RZU65663.1"/>
    </source>
</evidence>
<dbReference type="AlphaFoldDB" id="A0A4Q8ANN9"/>
<sequence length="327" mass="36763">MMERVMGLTGNTEYKVGVAFRNVDARSLLQTQMYLLFLKSQDVELEKVIAWFFGTYLVEEFGMSNFSFVPSDTGTSYLQRVRHLFAEMESVANQFGLFVENGELDRELLTMGSDQVRYKVIPSLLDGKYLYASESNEIAGILHLLFSDQSRLNYIDERLRDENLVGLLLNNPVAYSDFRDDQKASVDHLVGIGVLENTGQRVQFADVEQMLILSALFNTQAANYFHLSNAGRVAADGMVARGWVTRSSTLMTDAEADYFNYFLNKAGFSNGPNLRNRYLHGSQAHADSDEVHFNTYLIAVRLIVALIIKMNDDLSLSAIEGSSSKDS</sequence>